<feature type="transmembrane region" description="Helical" evidence="1">
    <location>
        <begin position="128"/>
        <end position="150"/>
    </location>
</feature>
<keyword evidence="3" id="KW-1185">Reference proteome</keyword>
<feature type="transmembrane region" description="Helical" evidence="1">
    <location>
        <begin position="59"/>
        <end position="77"/>
    </location>
</feature>
<comment type="caution">
    <text evidence="2">The sequence shown here is derived from an EMBL/GenBank/DDBJ whole genome shotgun (WGS) entry which is preliminary data.</text>
</comment>
<sequence length="216" mass="25349">MKLHDLIRTYEKAKITITKGHLNYNKKKKLDKIAVFSFIIFPLVLGFILISQPVITADYFLAVIIIGSILTIIAAEYSNSIYIEDFIYKRNLYNVIDGWMPTDYSESLTNRLIEEVDLKVKEYEKDRYLIIGIAGAMGIAFWQSLSHFIIEDHILILLIFIILASLVLPIMYKLVYFYKELATPEYRNLKELSRYLREYRISKLYEDSYSKSINKS</sequence>
<evidence type="ECO:0008006" key="4">
    <source>
        <dbReference type="Google" id="ProtNLM"/>
    </source>
</evidence>
<reference evidence="2 3" key="1">
    <citation type="submission" date="2023-07" db="EMBL/GenBank/DDBJ databases">
        <title>Genomic Encyclopedia of Type Strains, Phase IV (KMG-IV): sequencing the most valuable type-strain genomes for metagenomic binning, comparative biology and taxonomic classification.</title>
        <authorList>
            <person name="Goeker M."/>
        </authorList>
    </citation>
    <scope>NUCLEOTIDE SEQUENCE [LARGE SCALE GENOMIC DNA]</scope>
    <source>
        <strain evidence="2 3">DSM 16460</strain>
    </source>
</reference>
<feature type="transmembrane region" description="Helical" evidence="1">
    <location>
        <begin position="33"/>
        <end position="53"/>
    </location>
</feature>
<accession>A0ABT9VIT3</accession>
<name>A0ABT9VIT3_9BACI</name>
<evidence type="ECO:0000313" key="2">
    <source>
        <dbReference type="EMBL" id="MDQ0160863.1"/>
    </source>
</evidence>
<keyword evidence="1" id="KW-1133">Transmembrane helix</keyword>
<proteinExistence type="predicted"/>
<dbReference type="EMBL" id="JAUSTQ010000021">
    <property type="protein sequence ID" value="MDQ0160863.1"/>
    <property type="molecule type" value="Genomic_DNA"/>
</dbReference>
<gene>
    <name evidence="2" type="ORF">J2S77_002870</name>
</gene>
<evidence type="ECO:0000313" key="3">
    <source>
        <dbReference type="Proteomes" id="UP001224359"/>
    </source>
</evidence>
<keyword evidence="1" id="KW-0472">Membrane</keyword>
<feature type="transmembrane region" description="Helical" evidence="1">
    <location>
        <begin position="156"/>
        <end position="178"/>
    </location>
</feature>
<evidence type="ECO:0000256" key="1">
    <source>
        <dbReference type="SAM" id="Phobius"/>
    </source>
</evidence>
<organism evidence="2 3">
    <name type="scientific">Alkalibacillus salilacus</name>
    <dbReference type="NCBI Taxonomy" id="284582"/>
    <lineage>
        <taxon>Bacteria</taxon>
        <taxon>Bacillati</taxon>
        <taxon>Bacillota</taxon>
        <taxon>Bacilli</taxon>
        <taxon>Bacillales</taxon>
        <taxon>Bacillaceae</taxon>
        <taxon>Alkalibacillus</taxon>
    </lineage>
</organism>
<protein>
    <recommendedName>
        <fullName evidence="4">ABC transporter ATP-binding protein</fullName>
    </recommendedName>
</protein>
<keyword evidence="1" id="KW-0812">Transmembrane</keyword>
<dbReference type="RefSeq" id="WP_306978409.1">
    <property type="nucleotide sequence ID" value="NZ_JAUSTQ010000021.1"/>
</dbReference>
<dbReference type="Proteomes" id="UP001224359">
    <property type="component" value="Unassembled WGS sequence"/>
</dbReference>